<dbReference type="PANTHER" id="PTHR11860">
    <property type="entry name" value="POLYMERIC-IMMUNOGLOBULIN RECEPTOR"/>
    <property type="match status" value="1"/>
</dbReference>
<keyword evidence="5" id="KW-1133">Transmembrane helix</keyword>
<dbReference type="SMART" id="SM00409">
    <property type="entry name" value="IG"/>
    <property type="match status" value="1"/>
</dbReference>
<feature type="domain" description="Immunoglobulin" evidence="7">
    <location>
        <begin position="42"/>
        <end position="142"/>
    </location>
</feature>
<evidence type="ECO:0000313" key="8">
    <source>
        <dbReference type="EMBL" id="KAL2086252.1"/>
    </source>
</evidence>
<keyword evidence="9" id="KW-1185">Reference proteome</keyword>
<feature type="compositionally biased region" description="Basic and acidic residues" evidence="4">
    <location>
        <begin position="236"/>
        <end position="249"/>
    </location>
</feature>
<comment type="caution">
    <text evidence="8">The sequence shown here is derived from an EMBL/GenBank/DDBJ whole genome shotgun (WGS) entry which is preliminary data.</text>
</comment>
<dbReference type="SMART" id="SM00406">
    <property type="entry name" value="IGv"/>
    <property type="match status" value="1"/>
</dbReference>
<dbReference type="InterPro" id="IPR036179">
    <property type="entry name" value="Ig-like_dom_sf"/>
</dbReference>
<organism evidence="8 9">
    <name type="scientific">Coilia grayii</name>
    <name type="common">Gray's grenadier anchovy</name>
    <dbReference type="NCBI Taxonomy" id="363190"/>
    <lineage>
        <taxon>Eukaryota</taxon>
        <taxon>Metazoa</taxon>
        <taxon>Chordata</taxon>
        <taxon>Craniata</taxon>
        <taxon>Vertebrata</taxon>
        <taxon>Euteleostomi</taxon>
        <taxon>Actinopterygii</taxon>
        <taxon>Neopterygii</taxon>
        <taxon>Teleostei</taxon>
        <taxon>Clupei</taxon>
        <taxon>Clupeiformes</taxon>
        <taxon>Clupeoidei</taxon>
        <taxon>Engraulidae</taxon>
        <taxon>Coilinae</taxon>
        <taxon>Coilia</taxon>
    </lineage>
</organism>
<dbReference type="EMBL" id="JBHFQA010000015">
    <property type="protein sequence ID" value="KAL2086252.1"/>
    <property type="molecule type" value="Genomic_DNA"/>
</dbReference>
<dbReference type="Proteomes" id="UP001591681">
    <property type="component" value="Unassembled WGS sequence"/>
</dbReference>
<feature type="transmembrane region" description="Helical" evidence="5">
    <location>
        <begin position="204"/>
        <end position="223"/>
    </location>
</feature>
<evidence type="ECO:0000256" key="1">
    <source>
        <dbReference type="ARBA" id="ARBA00004370"/>
    </source>
</evidence>
<gene>
    <name evidence="8" type="ORF">ACEWY4_017311</name>
</gene>
<dbReference type="AlphaFoldDB" id="A0ABD1JGH3"/>
<evidence type="ECO:0000256" key="4">
    <source>
        <dbReference type="SAM" id="MobiDB-lite"/>
    </source>
</evidence>
<dbReference type="GO" id="GO:0016020">
    <property type="term" value="C:membrane"/>
    <property type="evidence" value="ECO:0007669"/>
    <property type="project" value="UniProtKB-SubCell"/>
</dbReference>
<proteinExistence type="predicted"/>
<reference evidence="8 9" key="1">
    <citation type="submission" date="2024-09" db="EMBL/GenBank/DDBJ databases">
        <title>A chromosome-level genome assembly of Gray's grenadier anchovy, Coilia grayii.</title>
        <authorList>
            <person name="Fu Z."/>
        </authorList>
    </citation>
    <scope>NUCLEOTIDE SEQUENCE [LARGE SCALE GENOMIC DNA]</scope>
    <source>
        <strain evidence="8">G4</strain>
        <tissue evidence="8">Muscle</tissue>
    </source>
</reference>
<dbReference type="Gene3D" id="2.60.40.10">
    <property type="entry name" value="Immunoglobulins"/>
    <property type="match status" value="1"/>
</dbReference>
<dbReference type="InterPro" id="IPR050671">
    <property type="entry name" value="CD300_family_receptors"/>
</dbReference>
<comment type="subcellular location">
    <subcellularLocation>
        <location evidence="1">Membrane</location>
    </subcellularLocation>
</comment>
<dbReference type="InterPro" id="IPR003599">
    <property type="entry name" value="Ig_sub"/>
</dbReference>
<dbReference type="Pfam" id="PF07686">
    <property type="entry name" value="V-set"/>
    <property type="match status" value="1"/>
</dbReference>
<evidence type="ECO:0000259" key="7">
    <source>
        <dbReference type="SMART" id="SM00409"/>
    </source>
</evidence>
<evidence type="ECO:0000256" key="3">
    <source>
        <dbReference type="ARBA" id="ARBA00023136"/>
    </source>
</evidence>
<sequence length="310" mass="33736">MTRTIRLFWSTSVKKAVLSDMETYIKLMLLLLTVLSCVRCAEITVTGDEGGTAAITCPSQEGYESYPKYLRKGVYEDGVDVIRSDGRAEWTHKGRVSLLDKKGRNNFTVLLHNLTPGDSGRYGCGVNTWGSDYFTIVHLKVVPKKQTIVHPKVTAGVITVLPTSPSESATYNATSSSVAVTTGPENSTQFQTDHSSASSDQLKFMSGGLATALVVFGLLIMTFRLMKSRHRRNGHVHSEDTREDGHLYSEIEPPSPDLQSDPQCSSALTAIYSLASPAAPEDSPTGLQTANHILQPTPASDDIYSYSVDI</sequence>
<feature type="region of interest" description="Disordered" evidence="4">
    <location>
        <begin position="166"/>
        <end position="194"/>
    </location>
</feature>
<evidence type="ECO:0000313" key="9">
    <source>
        <dbReference type="Proteomes" id="UP001591681"/>
    </source>
</evidence>
<keyword evidence="3 5" id="KW-0472">Membrane</keyword>
<evidence type="ECO:0000256" key="5">
    <source>
        <dbReference type="SAM" id="Phobius"/>
    </source>
</evidence>
<dbReference type="PANTHER" id="PTHR11860:SF118">
    <property type="entry name" value="CMRF35-LIKE MOLECULE 3-RELATED"/>
    <property type="match status" value="1"/>
</dbReference>
<dbReference type="InterPro" id="IPR013783">
    <property type="entry name" value="Ig-like_fold"/>
</dbReference>
<feature type="domain" description="Immunoglobulin V-set" evidence="6">
    <location>
        <begin position="52"/>
        <end position="126"/>
    </location>
</feature>
<evidence type="ECO:0000259" key="6">
    <source>
        <dbReference type="SMART" id="SM00406"/>
    </source>
</evidence>
<evidence type="ECO:0000256" key="2">
    <source>
        <dbReference type="ARBA" id="ARBA00022692"/>
    </source>
</evidence>
<feature type="region of interest" description="Disordered" evidence="4">
    <location>
        <begin position="230"/>
        <end position="263"/>
    </location>
</feature>
<accession>A0ABD1JGH3</accession>
<dbReference type="SUPFAM" id="SSF48726">
    <property type="entry name" value="Immunoglobulin"/>
    <property type="match status" value="1"/>
</dbReference>
<name>A0ABD1JGH3_9TELE</name>
<keyword evidence="2 5" id="KW-0812">Transmembrane</keyword>
<dbReference type="InterPro" id="IPR013106">
    <property type="entry name" value="Ig_V-set"/>
</dbReference>
<protein>
    <submittedName>
        <fullName evidence="8">Uncharacterized protein</fullName>
    </submittedName>
</protein>